<dbReference type="Proteomes" id="UP001596317">
    <property type="component" value="Unassembled WGS sequence"/>
</dbReference>
<keyword evidence="2" id="KW-1185">Reference proteome</keyword>
<accession>A0ABW1ZT70</accession>
<dbReference type="EMBL" id="JBHSWB010000002">
    <property type="protein sequence ID" value="MFC6662707.1"/>
    <property type="molecule type" value="Genomic_DNA"/>
</dbReference>
<comment type="caution">
    <text evidence="1">The sequence shown here is derived from an EMBL/GenBank/DDBJ whole genome shotgun (WGS) entry which is preliminary data.</text>
</comment>
<evidence type="ECO:0000313" key="2">
    <source>
        <dbReference type="Proteomes" id="UP001596317"/>
    </source>
</evidence>
<gene>
    <name evidence="1" type="ORF">ACFP90_21890</name>
</gene>
<evidence type="ECO:0008006" key="3">
    <source>
        <dbReference type="Google" id="ProtNLM"/>
    </source>
</evidence>
<reference evidence="2" key="1">
    <citation type="journal article" date="2019" name="Int. J. Syst. Evol. Microbiol.">
        <title>The Global Catalogue of Microorganisms (GCM) 10K type strain sequencing project: providing services to taxonomists for standard genome sequencing and annotation.</title>
        <authorList>
            <consortium name="The Broad Institute Genomics Platform"/>
            <consortium name="The Broad Institute Genome Sequencing Center for Infectious Disease"/>
            <person name="Wu L."/>
            <person name="Ma J."/>
        </authorList>
    </citation>
    <scope>NUCLEOTIDE SEQUENCE [LARGE SCALE GENOMIC DNA]</scope>
    <source>
        <strain evidence="2">CCUG 63830</strain>
    </source>
</reference>
<proteinExistence type="predicted"/>
<organism evidence="1 2">
    <name type="scientific">Deinococcus multiflagellatus</name>
    <dbReference type="NCBI Taxonomy" id="1656887"/>
    <lineage>
        <taxon>Bacteria</taxon>
        <taxon>Thermotogati</taxon>
        <taxon>Deinococcota</taxon>
        <taxon>Deinococci</taxon>
        <taxon>Deinococcales</taxon>
        <taxon>Deinococcaceae</taxon>
        <taxon>Deinococcus</taxon>
    </lineage>
</organism>
<protein>
    <recommendedName>
        <fullName evidence="3">GNAT family N-acetyltransferase</fullName>
    </recommendedName>
</protein>
<name>A0ABW1ZT70_9DEIO</name>
<evidence type="ECO:0000313" key="1">
    <source>
        <dbReference type="EMBL" id="MFC6662707.1"/>
    </source>
</evidence>
<sequence length="214" mass="23527">MTGPRMGNTSSIRQGRRWASDCDALSKHGYDHESYVRHLGRLQAHQATCAFVVVPDVPGDGAATLSAYLHYAPLMASDGFPLAYCLQDGAEHLELPPCDVAFLGGTDAWRAAQGAWLLQEAHAAGCRTHVGRVNSARRMRHLTFCHADSCDGTYVGYRGVERGLREIGQWLSQVHTPSCSVPLIFRPRGDQQARCSRAVPLHRSVFPPERLFSS</sequence>